<dbReference type="InterPro" id="IPR002816">
    <property type="entry name" value="TraB/PrgY/GumN_fam"/>
</dbReference>
<proteinExistence type="evidence at transcript level"/>
<reference evidence="3" key="1">
    <citation type="submission" date="2018-08" db="EMBL/GenBank/DDBJ databases">
        <authorList>
            <person name="Cornetti L."/>
        </authorList>
    </citation>
    <scope>NUCLEOTIDE SEQUENCE</scope>
    <source>
        <strain evidence="3">CZ-RIM1-1</strain>
    </source>
</reference>
<feature type="domain" description="SET" evidence="2">
    <location>
        <begin position="592"/>
        <end position="718"/>
    </location>
</feature>
<dbReference type="SMART" id="SM00317">
    <property type="entry name" value="SET"/>
    <property type="match status" value="1"/>
</dbReference>
<dbReference type="PANTHER" id="PTHR21530:SF7">
    <property type="entry name" value="TRAB DOMAIN-CONTAINING PROTEIN"/>
    <property type="match status" value="1"/>
</dbReference>
<accession>A0A4Y7MY79</accession>
<dbReference type="GO" id="GO:0008757">
    <property type="term" value="F:S-adenosylmethionine-dependent methyltransferase activity"/>
    <property type="evidence" value="ECO:0007669"/>
    <property type="project" value="UniProtKB-ARBA"/>
</dbReference>
<evidence type="ECO:0000256" key="1">
    <source>
        <dbReference type="SAM" id="MobiDB-lite"/>
    </source>
</evidence>
<gene>
    <name evidence="3" type="primary">EOG090X0AQH</name>
</gene>
<feature type="compositionally biased region" description="Acidic residues" evidence="1">
    <location>
        <begin position="181"/>
        <end position="191"/>
    </location>
</feature>
<sequence length="755" mass="83237">MESDFDAGQQIIESEDNAQPTLGTDSNMECLNESIKSASENQEPTDLVKHESTDNILPPAGLDASVIELNDSALSISENQELNQHVEAEDSILPVSEGDSSVEVLMNTSIALQLNQEPIEAVPEKSVLPTENGVLKQSDLPKDNSVSHKEPNEEIVNEISSSIHQELLNVEKSTSVNGVEDPSENVETNDSDEGHLNDETTNSDPEVEQLMKLPETVSQLTSKDGVKVYLVGTAHFSLESQEDVAKTILMTRPRVVVVELCVSRLNILRFDEKTILEEAKNLNMEKVRSTIKQYGAVQGALYLLFLSTSAHLTRQLGMAPGGEFRRAYHEGRNVQGCRIHLGDRPIHVTLHRALAALSLWQKAKLVWHLLLNRGPISAEEVERCKQKDLLEEMLEEMTGEFPPLSRVFVQERDLCLAHSLQLAAADAASEARSNSQLNEPPTVVGVVGIGHIAGISRYFGKVSESDVKKVMSIPPQTMASRVFVVSFKLSMLSIACYGCYKVIPKELGKNSIFSRFFSKDEDLLYTPVNIPGRGVAEVMFSEQFEGNRMHFYYSGGGLTDSDNPPDLIYECHVNCQCESKCSNRLVQKGPHAGLALMDAGPKGIGLHCKVDLLKGAFVCEYAGEVIGAEEARRRYAIQKELGRRNYIFALREHFGKENCPTLTYIDPSSIGNIGRYINHSCDPNLLIVPVRTDTVVPKLCLFARRNISALTELTFDYGGGIEPIQGVPDGWSGGTVCQCMASVCRHFLPFDYSLG</sequence>
<evidence type="ECO:0000313" key="3">
    <source>
        <dbReference type="EMBL" id="SVE85669.1"/>
    </source>
</evidence>
<dbReference type="CDD" id="cd14726">
    <property type="entry name" value="TraB_PrgY-like"/>
    <property type="match status" value="1"/>
</dbReference>
<feature type="compositionally biased region" description="Polar residues" evidence="1">
    <location>
        <begin position="17"/>
        <end position="27"/>
    </location>
</feature>
<dbReference type="GO" id="GO:0008170">
    <property type="term" value="F:N-methyltransferase activity"/>
    <property type="evidence" value="ECO:0007669"/>
    <property type="project" value="UniProtKB-ARBA"/>
</dbReference>
<dbReference type="AlphaFoldDB" id="A0A4Y7MY79"/>
<dbReference type="Pfam" id="PF01963">
    <property type="entry name" value="TraB_PrgY_gumN"/>
    <property type="match status" value="1"/>
</dbReference>
<dbReference type="Pfam" id="PF00856">
    <property type="entry name" value="SET"/>
    <property type="match status" value="1"/>
</dbReference>
<dbReference type="GO" id="GO:0008276">
    <property type="term" value="F:protein methyltransferase activity"/>
    <property type="evidence" value="ECO:0007669"/>
    <property type="project" value="UniProtKB-ARBA"/>
</dbReference>
<protein>
    <submittedName>
        <fullName evidence="3">EOG090X0AQH</fullName>
    </submittedName>
</protein>
<organism evidence="3">
    <name type="scientific">Daphnia pulicaria</name>
    <dbReference type="NCBI Taxonomy" id="35523"/>
    <lineage>
        <taxon>Eukaryota</taxon>
        <taxon>Metazoa</taxon>
        <taxon>Ecdysozoa</taxon>
        <taxon>Arthropoda</taxon>
        <taxon>Crustacea</taxon>
        <taxon>Branchiopoda</taxon>
        <taxon>Diplostraca</taxon>
        <taxon>Cladocera</taxon>
        <taxon>Anomopoda</taxon>
        <taxon>Daphniidae</taxon>
        <taxon>Daphnia</taxon>
    </lineage>
</organism>
<feature type="region of interest" description="Disordered" evidence="1">
    <location>
        <begin position="174"/>
        <end position="204"/>
    </location>
</feature>
<dbReference type="SUPFAM" id="SSF82199">
    <property type="entry name" value="SET domain"/>
    <property type="match status" value="1"/>
</dbReference>
<dbReference type="Gene3D" id="2.170.270.10">
    <property type="entry name" value="SET domain"/>
    <property type="match status" value="1"/>
</dbReference>
<dbReference type="InterPro" id="IPR046345">
    <property type="entry name" value="TraB_PrgY-like"/>
</dbReference>
<evidence type="ECO:0000259" key="2">
    <source>
        <dbReference type="PROSITE" id="PS50280"/>
    </source>
</evidence>
<dbReference type="InterPro" id="IPR001214">
    <property type="entry name" value="SET_dom"/>
</dbReference>
<dbReference type="PANTHER" id="PTHR21530">
    <property type="entry name" value="PHEROMONE SHUTDOWN PROTEIN"/>
    <property type="match status" value="1"/>
</dbReference>
<dbReference type="InterPro" id="IPR046341">
    <property type="entry name" value="SET_dom_sf"/>
</dbReference>
<dbReference type="EMBL" id="LR016050">
    <property type="protein sequence ID" value="SVE85669.1"/>
    <property type="molecule type" value="mRNA"/>
</dbReference>
<dbReference type="PROSITE" id="PS50280">
    <property type="entry name" value="SET"/>
    <property type="match status" value="1"/>
</dbReference>
<name>A0A4Y7MY79_9CRUS</name>
<feature type="region of interest" description="Disordered" evidence="1">
    <location>
        <begin position="1"/>
        <end position="27"/>
    </location>
</feature>